<dbReference type="STRING" id="82374.NZ47_13850"/>
<keyword evidence="9 12" id="KW-0862">Zinc</keyword>
<dbReference type="GO" id="GO:0046872">
    <property type="term" value="F:metal ion binding"/>
    <property type="evidence" value="ECO:0007669"/>
    <property type="project" value="UniProtKB-KW"/>
</dbReference>
<evidence type="ECO:0000313" key="13">
    <source>
        <dbReference type="EMBL" id="KHM45860.1"/>
    </source>
</evidence>
<keyword evidence="7 12" id="KW-0479">Metal-binding</keyword>
<evidence type="ECO:0000256" key="6">
    <source>
        <dbReference type="ARBA" id="ARBA00022556"/>
    </source>
</evidence>
<comment type="pathway">
    <text evidence="3 12">Glycolipid biosynthesis; lipid IV(A) biosynthesis; lipid IV(A) from (3R)-3-hydroxytetradecanoyl-[acyl-carrier-protein] and UDP-N-acetyl-alpha-D-glucosamine: step 2/6.</text>
</comment>
<evidence type="ECO:0000313" key="14">
    <source>
        <dbReference type="Proteomes" id="UP000030993"/>
    </source>
</evidence>
<feature type="binding site" evidence="12">
    <location>
        <position position="233"/>
    </location>
    <ligand>
        <name>Zn(2+)</name>
        <dbReference type="ChEBI" id="CHEBI:29105"/>
    </ligand>
</feature>
<evidence type="ECO:0000256" key="12">
    <source>
        <dbReference type="HAMAP-Rule" id="MF_00388"/>
    </source>
</evidence>
<evidence type="ECO:0000256" key="8">
    <source>
        <dbReference type="ARBA" id="ARBA00022801"/>
    </source>
</evidence>
<name>A0A0B2JBJ9_9FIRM</name>
<dbReference type="EC" id="3.5.1.108" evidence="4 12"/>
<dbReference type="EMBL" id="JSCE01000258">
    <property type="protein sequence ID" value="KHM45860.1"/>
    <property type="molecule type" value="Genomic_DNA"/>
</dbReference>
<keyword evidence="8 12" id="KW-0378">Hydrolase</keyword>
<feature type="active site" description="Proton donor" evidence="12">
    <location>
        <position position="259"/>
    </location>
</feature>
<evidence type="ECO:0000256" key="2">
    <source>
        <dbReference type="ARBA" id="ARBA00002923"/>
    </source>
</evidence>
<comment type="caution">
    <text evidence="13">The sequence shown here is derived from an EMBL/GenBank/DDBJ whole genome shotgun (WGS) entry which is preliminary data.</text>
</comment>
<evidence type="ECO:0000256" key="10">
    <source>
        <dbReference type="ARBA" id="ARBA00023098"/>
    </source>
</evidence>
<evidence type="ECO:0000256" key="7">
    <source>
        <dbReference type="ARBA" id="ARBA00022723"/>
    </source>
</evidence>
<evidence type="ECO:0000256" key="1">
    <source>
        <dbReference type="ARBA" id="ARBA00001947"/>
    </source>
</evidence>
<dbReference type="NCBIfam" id="TIGR00325">
    <property type="entry name" value="lpxC"/>
    <property type="match status" value="1"/>
</dbReference>
<dbReference type="PANTHER" id="PTHR33694:SF1">
    <property type="entry name" value="UDP-3-O-ACYL-N-ACETYLGLUCOSAMINE DEACETYLASE 1, MITOCHONDRIAL-RELATED"/>
    <property type="match status" value="1"/>
</dbReference>
<dbReference type="PANTHER" id="PTHR33694">
    <property type="entry name" value="UDP-3-O-ACYL-N-ACETYLGLUCOSAMINE DEACETYLASE 1, MITOCHONDRIAL-RELATED"/>
    <property type="match status" value="1"/>
</dbReference>
<evidence type="ECO:0000256" key="4">
    <source>
        <dbReference type="ARBA" id="ARBA00012745"/>
    </source>
</evidence>
<dbReference type="UniPathway" id="UPA00359">
    <property type="reaction ID" value="UER00478"/>
</dbReference>
<accession>A0A0B2JBJ9</accession>
<evidence type="ECO:0000256" key="11">
    <source>
        <dbReference type="ARBA" id="ARBA00024535"/>
    </source>
</evidence>
<evidence type="ECO:0000256" key="3">
    <source>
        <dbReference type="ARBA" id="ARBA00005002"/>
    </source>
</evidence>
<dbReference type="InterPro" id="IPR020568">
    <property type="entry name" value="Ribosomal_Su5_D2-typ_SF"/>
</dbReference>
<dbReference type="Gene3D" id="3.30.1700.10">
    <property type="entry name" value="lpxc deacetylase, domain 2"/>
    <property type="match status" value="1"/>
</dbReference>
<dbReference type="Gene3D" id="3.30.230.20">
    <property type="entry name" value="lpxc deacetylase, domain 1"/>
    <property type="match status" value="1"/>
</dbReference>
<keyword evidence="6 12" id="KW-0441">Lipid A biosynthesis</keyword>
<comment type="catalytic activity">
    <reaction evidence="11 12">
        <text>a UDP-3-O-[(3R)-3-hydroxyacyl]-N-acetyl-alpha-D-glucosamine + H2O = a UDP-3-O-[(3R)-3-hydroxyacyl]-alpha-D-glucosamine + acetate</text>
        <dbReference type="Rhea" id="RHEA:67816"/>
        <dbReference type="ChEBI" id="CHEBI:15377"/>
        <dbReference type="ChEBI" id="CHEBI:30089"/>
        <dbReference type="ChEBI" id="CHEBI:137740"/>
        <dbReference type="ChEBI" id="CHEBI:173225"/>
        <dbReference type="EC" id="3.5.1.108"/>
    </reaction>
</comment>
<evidence type="ECO:0000256" key="5">
    <source>
        <dbReference type="ARBA" id="ARBA00022516"/>
    </source>
</evidence>
<dbReference type="InterPro" id="IPR004463">
    <property type="entry name" value="UDP-acyl_GlcNac_deAcase"/>
</dbReference>
<dbReference type="InterPro" id="IPR011334">
    <property type="entry name" value="UDP-acyl_GlcNac_deAcase_C"/>
</dbReference>
<proteinExistence type="inferred from homology"/>
<comment type="similarity">
    <text evidence="12">Belongs to the LpxC family.</text>
</comment>
<evidence type="ECO:0000256" key="9">
    <source>
        <dbReference type="ARBA" id="ARBA00022833"/>
    </source>
</evidence>
<keyword evidence="5 12" id="KW-0444">Lipid biosynthesis</keyword>
<dbReference type="SUPFAM" id="SSF54211">
    <property type="entry name" value="Ribosomal protein S5 domain 2-like"/>
    <property type="match status" value="2"/>
</dbReference>
<dbReference type="Pfam" id="PF03331">
    <property type="entry name" value="LpxC"/>
    <property type="match status" value="1"/>
</dbReference>
<dbReference type="RefSeq" id="WP_039212271.1">
    <property type="nucleotide sequence ID" value="NZ_JSCE01000258.1"/>
</dbReference>
<comment type="function">
    <text evidence="2 12">Catalyzes the hydrolysis of UDP-3-O-myristoyl-N-acetylglucosamine to form UDP-3-O-myristoylglucosamine and acetate, the committed step in lipid A biosynthesis.</text>
</comment>
<dbReference type="GO" id="GO:0016020">
    <property type="term" value="C:membrane"/>
    <property type="evidence" value="ECO:0007669"/>
    <property type="project" value="GOC"/>
</dbReference>
<dbReference type="InterPro" id="IPR015870">
    <property type="entry name" value="UDP-acyl_N-AcGlcN_deAcase_N"/>
</dbReference>
<protein>
    <recommendedName>
        <fullName evidence="4 12">UDP-3-O-acyl-N-acetylglucosamine deacetylase</fullName>
        <shortName evidence="12">UDP-3-O-acyl-GlcNAc deacetylase</shortName>
        <ecNumber evidence="4 12">3.5.1.108</ecNumber>
    </recommendedName>
    <alternativeName>
        <fullName evidence="12">UDP-3-O-[R-3-hydroxymyristoyl]-N-acetylglucosamine deacetylase</fullName>
    </alternativeName>
</protein>
<organism evidence="13 14">
    <name type="scientific">Anaerovibrio lipolyticus</name>
    <dbReference type="NCBI Taxonomy" id="82374"/>
    <lineage>
        <taxon>Bacteria</taxon>
        <taxon>Bacillati</taxon>
        <taxon>Bacillota</taxon>
        <taxon>Negativicutes</taxon>
        <taxon>Selenomonadales</taxon>
        <taxon>Selenomonadaceae</taxon>
        <taxon>Anaerovibrio</taxon>
    </lineage>
</organism>
<keyword evidence="10 12" id="KW-0443">Lipid metabolism</keyword>
<reference evidence="13 14" key="1">
    <citation type="journal article" date="2013" name="PLoS ONE">
        <title>Identification and characterization of three novel lipases belonging to families II and V from Anaerovibrio lipolyticus 5ST.</title>
        <authorList>
            <person name="Prive F."/>
            <person name="Kaderbhai N.N."/>
            <person name="Girdwood S."/>
            <person name="Worgan H.J."/>
            <person name="Pinloche E."/>
            <person name="Scollan N.D."/>
            <person name="Huws S.A."/>
            <person name="Newbold C.J."/>
        </authorList>
    </citation>
    <scope>NUCLEOTIDE SEQUENCE [LARGE SCALE GENOMIC DNA]</scope>
    <source>
        <strain evidence="13 14">5S</strain>
    </source>
</reference>
<dbReference type="Proteomes" id="UP000030993">
    <property type="component" value="Unassembled WGS sequence"/>
</dbReference>
<gene>
    <name evidence="12" type="primary">lpxC</name>
    <name evidence="13" type="ORF">NZ47_13850</name>
</gene>
<sequence>MIKQTTLNSEISYVGVGLHSGVDVHMTLQPTEADTGIVFVRNDLEGSPQVEAKAVNVTSTLRATTIEDNGIKMFTIEHLMSAFNAMKIDNCRVLIDSEEPPVADGSSKVFCELIAQAGVKELEAPRHEIIIDKLYRVDDGDKFILAVPYDGFRVSFTSINPHPLIGIQYGDYEITTEEYIKEVGAARTIAYEAEVEALRKMGLGLGGTMENVIVYNDEGWMNKLRYPDELVRHKILDIVGDLRLAGFIRGHFIAVKSGHALNTTMSKHLAEKFCK</sequence>
<dbReference type="AlphaFoldDB" id="A0A0B2JBJ9"/>
<dbReference type="eggNOG" id="COG0774">
    <property type="taxonomic scope" value="Bacteria"/>
</dbReference>
<keyword evidence="14" id="KW-1185">Reference proteome</keyword>
<feature type="binding site" evidence="12">
    <location>
        <position position="237"/>
    </location>
    <ligand>
        <name>Zn(2+)</name>
        <dbReference type="ChEBI" id="CHEBI:29105"/>
    </ligand>
</feature>
<feature type="binding site" evidence="12">
    <location>
        <position position="78"/>
    </location>
    <ligand>
        <name>Zn(2+)</name>
        <dbReference type="ChEBI" id="CHEBI:29105"/>
    </ligand>
</feature>
<comment type="cofactor">
    <cofactor evidence="1 12">
        <name>Zn(2+)</name>
        <dbReference type="ChEBI" id="CHEBI:29105"/>
    </cofactor>
</comment>
<dbReference type="GO" id="GO:0009245">
    <property type="term" value="P:lipid A biosynthetic process"/>
    <property type="evidence" value="ECO:0007669"/>
    <property type="project" value="UniProtKB-UniRule"/>
</dbReference>
<dbReference type="GO" id="GO:0103117">
    <property type="term" value="F:UDP-3-O-acyl-N-acetylglucosamine deacetylase activity"/>
    <property type="evidence" value="ECO:0007669"/>
    <property type="project" value="UniProtKB-UniRule"/>
</dbReference>
<dbReference type="HAMAP" id="MF_00388">
    <property type="entry name" value="LpxC"/>
    <property type="match status" value="1"/>
</dbReference>